<reference evidence="2" key="1">
    <citation type="submission" date="2022-10" db="EMBL/GenBank/DDBJ databases">
        <title>Genome assembly of Pristionchus species.</title>
        <authorList>
            <person name="Yoshida K."/>
            <person name="Sommer R.J."/>
        </authorList>
    </citation>
    <scope>NUCLEOTIDE SEQUENCE [LARGE SCALE GENOMIC DNA]</scope>
    <source>
        <strain evidence="2">RS5460</strain>
    </source>
</reference>
<proteinExistence type="predicted"/>
<protein>
    <submittedName>
        <fullName evidence="1">Uncharacterized protein</fullName>
    </submittedName>
</protein>
<evidence type="ECO:0000313" key="1">
    <source>
        <dbReference type="EMBL" id="GMR42315.1"/>
    </source>
</evidence>
<comment type="caution">
    <text evidence="1">The sequence shown here is derived from an EMBL/GenBank/DDBJ whole genome shotgun (WGS) entry which is preliminary data.</text>
</comment>
<evidence type="ECO:0000313" key="2">
    <source>
        <dbReference type="Proteomes" id="UP001328107"/>
    </source>
</evidence>
<gene>
    <name evidence="1" type="ORF">PMAYCL1PPCAC_12510</name>
</gene>
<sequence length="85" mass="9079">MARRPPPSTHIGIPPHTATQSLGFPACCDQALEQVSRVVAATLALPSQNRARAHNNDLQLGNIKISFHHSTTLAFRCFSTGTSSA</sequence>
<dbReference type="AlphaFoldDB" id="A0AAN4ZSF0"/>
<dbReference type="EMBL" id="BTRK01000003">
    <property type="protein sequence ID" value="GMR42315.1"/>
    <property type="molecule type" value="Genomic_DNA"/>
</dbReference>
<name>A0AAN4ZSF0_9BILA</name>
<organism evidence="1 2">
    <name type="scientific">Pristionchus mayeri</name>
    <dbReference type="NCBI Taxonomy" id="1317129"/>
    <lineage>
        <taxon>Eukaryota</taxon>
        <taxon>Metazoa</taxon>
        <taxon>Ecdysozoa</taxon>
        <taxon>Nematoda</taxon>
        <taxon>Chromadorea</taxon>
        <taxon>Rhabditida</taxon>
        <taxon>Rhabditina</taxon>
        <taxon>Diplogasteromorpha</taxon>
        <taxon>Diplogasteroidea</taxon>
        <taxon>Neodiplogasteridae</taxon>
        <taxon>Pristionchus</taxon>
    </lineage>
</organism>
<keyword evidence="2" id="KW-1185">Reference proteome</keyword>
<dbReference type="Proteomes" id="UP001328107">
    <property type="component" value="Unassembled WGS sequence"/>
</dbReference>
<accession>A0AAN4ZSF0</accession>